<reference evidence="1" key="1">
    <citation type="submission" date="2022-01" db="EMBL/GenBank/DDBJ databases">
        <title>Genome Sequence Resource for Two Populations of Ditylenchus destructor, the Migratory Endoparasitic Phytonematode.</title>
        <authorList>
            <person name="Zhang H."/>
            <person name="Lin R."/>
            <person name="Xie B."/>
        </authorList>
    </citation>
    <scope>NUCLEOTIDE SEQUENCE</scope>
    <source>
        <strain evidence="1">BazhouSP</strain>
    </source>
</reference>
<proteinExistence type="predicted"/>
<dbReference type="AlphaFoldDB" id="A0AAD4MT67"/>
<evidence type="ECO:0000313" key="1">
    <source>
        <dbReference type="EMBL" id="KAI1703407.1"/>
    </source>
</evidence>
<organism evidence="1 2">
    <name type="scientific">Ditylenchus destructor</name>
    <dbReference type="NCBI Taxonomy" id="166010"/>
    <lineage>
        <taxon>Eukaryota</taxon>
        <taxon>Metazoa</taxon>
        <taxon>Ecdysozoa</taxon>
        <taxon>Nematoda</taxon>
        <taxon>Chromadorea</taxon>
        <taxon>Rhabditida</taxon>
        <taxon>Tylenchina</taxon>
        <taxon>Tylenchomorpha</taxon>
        <taxon>Sphaerularioidea</taxon>
        <taxon>Anguinidae</taxon>
        <taxon>Anguininae</taxon>
        <taxon>Ditylenchus</taxon>
    </lineage>
</organism>
<sequence>MSCQSAKPNPKHIVFDLAVSAAIGERRLDRSPAFIKKQISRLCAKCAPFPLTNALLTAAAGEHIAGLEQQYVFLVISLSQMLVHPNDKLLLGEWEAKSDGMNGENVQKIISIVHRWHLWINVLQRLGKSDALDPVSLKRIFKFNEAAFIGPRSTIGLKQRAAAYDHVEANCGQWSNEMLFVDRLQSLQAQPLPGSN</sequence>
<protein>
    <submittedName>
        <fullName evidence="1">Uncharacterized protein</fullName>
    </submittedName>
</protein>
<dbReference type="Proteomes" id="UP001201812">
    <property type="component" value="Unassembled WGS sequence"/>
</dbReference>
<comment type="caution">
    <text evidence="1">The sequence shown here is derived from an EMBL/GenBank/DDBJ whole genome shotgun (WGS) entry which is preliminary data.</text>
</comment>
<accession>A0AAD4MT67</accession>
<dbReference type="EMBL" id="JAKKPZ010000083">
    <property type="protein sequence ID" value="KAI1703407.1"/>
    <property type="molecule type" value="Genomic_DNA"/>
</dbReference>
<name>A0AAD4MT67_9BILA</name>
<gene>
    <name evidence="1" type="ORF">DdX_14949</name>
</gene>
<evidence type="ECO:0000313" key="2">
    <source>
        <dbReference type="Proteomes" id="UP001201812"/>
    </source>
</evidence>
<keyword evidence="2" id="KW-1185">Reference proteome</keyword>